<dbReference type="AlphaFoldDB" id="A0AAE1LDZ1"/>
<comment type="caution">
    <text evidence="2">The sequence shown here is derived from an EMBL/GenBank/DDBJ whole genome shotgun (WGS) entry which is preliminary data.</text>
</comment>
<reference evidence="2" key="2">
    <citation type="journal article" date="2023" name="BMC Genomics">
        <title>Pest status, molecular evolution, and epigenetic factors derived from the genome assembly of Frankliniella fusca, a thysanopteran phytovirus vector.</title>
        <authorList>
            <person name="Catto M.A."/>
            <person name="Labadie P.E."/>
            <person name="Jacobson A.L."/>
            <person name="Kennedy G.G."/>
            <person name="Srinivasan R."/>
            <person name="Hunt B.G."/>
        </authorList>
    </citation>
    <scope>NUCLEOTIDE SEQUENCE</scope>
    <source>
        <strain evidence="2">PL_HMW_Pooled</strain>
    </source>
</reference>
<keyword evidence="1" id="KW-0732">Signal</keyword>
<evidence type="ECO:0000256" key="1">
    <source>
        <dbReference type="SAM" id="SignalP"/>
    </source>
</evidence>
<feature type="signal peptide" evidence="1">
    <location>
        <begin position="1"/>
        <end position="28"/>
    </location>
</feature>
<protein>
    <submittedName>
        <fullName evidence="2">Agamous-like MADS-box protein AGL15</fullName>
    </submittedName>
</protein>
<accession>A0AAE1LDZ1</accession>
<name>A0AAE1LDZ1_9NEOP</name>
<feature type="chain" id="PRO_5041999810" evidence="1">
    <location>
        <begin position="29"/>
        <end position="260"/>
    </location>
</feature>
<keyword evidence="3" id="KW-1185">Reference proteome</keyword>
<dbReference type="PANTHER" id="PTHR46830">
    <property type="entry name" value="TRANSFERASE, PUTATIVE-RELATED"/>
    <property type="match status" value="1"/>
</dbReference>
<sequence length="260" mass="29561">MGKIRGPQSDVEFVLLLALLWLVWRVNQHVECTSKVLANVPDRFSGFNNTVNRGDADELLVPRVIHFIRMGEENRDVRPEEAACISAALRTHTGWSVVVHTDREPRGAAWDRLRGVWSAWGRLSVQSRPPPQHVFGLPFRDLAALQRVTALRVLRKHGGMFVSSSTYLRADLSAYGRYECASLTAAEDPDVILAHRDARLLQRYLHHFHDADLDWASRPAAPRHLCRAIDDHDVAMHLKDVVDPEASAVSHEDWYLWTKD</sequence>
<evidence type="ECO:0000313" key="3">
    <source>
        <dbReference type="Proteomes" id="UP001219518"/>
    </source>
</evidence>
<reference evidence="2" key="1">
    <citation type="submission" date="2021-07" db="EMBL/GenBank/DDBJ databases">
        <authorList>
            <person name="Catto M.A."/>
            <person name="Jacobson A."/>
            <person name="Kennedy G."/>
            <person name="Labadie P."/>
            <person name="Hunt B.G."/>
            <person name="Srinivasan R."/>
        </authorList>
    </citation>
    <scope>NUCLEOTIDE SEQUENCE</scope>
    <source>
        <strain evidence="2">PL_HMW_Pooled</strain>
        <tissue evidence="2">Head</tissue>
    </source>
</reference>
<evidence type="ECO:0000313" key="2">
    <source>
        <dbReference type="EMBL" id="KAK3916143.1"/>
    </source>
</evidence>
<dbReference type="PANTHER" id="PTHR46830:SF1">
    <property type="entry name" value="ALPHA-1,4-N-ACETYLGLUCOSAMINYLTRANSFERASE"/>
    <property type="match status" value="1"/>
</dbReference>
<gene>
    <name evidence="2" type="ORF">KUF71_025436</name>
</gene>
<proteinExistence type="predicted"/>
<organism evidence="2 3">
    <name type="scientific">Frankliniella fusca</name>
    <dbReference type="NCBI Taxonomy" id="407009"/>
    <lineage>
        <taxon>Eukaryota</taxon>
        <taxon>Metazoa</taxon>
        <taxon>Ecdysozoa</taxon>
        <taxon>Arthropoda</taxon>
        <taxon>Hexapoda</taxon>
        <taxon>Insecta</taxon>
        <taxon>Pterygota</taxon>
        <taxon>Neoptera</taxon>
        <taxon>Paraneoptera</taxon>
        <taxon>Thysanoptera</taxon>
        <taxon>Terebrantia</taxon>
        <taxon>Thripoidea</taxon>
        <taxon>Thripidae</taxon>
        <taxon>Frankliniella</taxon>
    </lineage>
</organism>
<dbReference type="Proteomes" id="UP001219518">
    <property type="component" value="Unassembled WGS sequence"/>
</dbReference>
<dbReference type="EMBL" id="JAHWGI010000492">
    <property type="protein sequence ID" value="KAK3916143.1"/>
    <property type="molecule type" value="Genomic_DNA"/>
</dbReference>